<proteinExistence type="inferred from homology"/>
<dbReference type="SUPFAM" id="SSF50129">
    <property type="entry name" value="GroES-like"/>
    <property type="match status" value="1"/>
</dbReference>
<feature type="domain" description="Enoyl reductase (ER)" evidence="7">
    <location>
        <begin position="8"/>
        <end position="341"/>
    </location>
</feature>
<dbReference type="PROSITE" id="PS00059">
    <property type="entry name" value="ADH_ZINC"/>
    <property type="match status" value="1"/>
</dbReference>
<reference evidence="12 13" key="1">
    <citation type="submission" date="2018-08" db="EMBL/GenBank/DDBJ databases">
        <title>A genome reference for cultivated species of the human gut microbiota.</title>
        <authorList>
            <person name="Zou Y."/>
            <person name="Xue W."/>
            <person name="Luo G."/>
        </authorList>
    </citation>
    <scope>NUCLEOTIDE SEQUENCE [LARGE SCALE GENOMIC DNA]</scope>
    <source>
        <strain evidence="9 13">AF29-2BH</strain>
        <strain evidence="11 14">AM22-9LB</strain>
        <strain evidence="10 15">AM29-25AC</strain>
        <strain evidence="8 12">OM03-6</strain>
    </source>
</reference>
<dbReference type="EMBL" id="QRHZ01000005">
    <property type="protein sequence ID" value="RHG16811.1"/>
    <property type="molecule type" value="Genomic_DNA"/>
</dbReference>
<dbReference type="EMBL" id="QSJW01000006">
    <property type="protein sequence ID" value="RHE11794.1"/>
    <property type="molecule type" value="Genomic_DNA"/>
</dbReference>
<comment type="similarity">
    <text evidence="2 6">Belongs to the zinc-containing alcohol dehydrogenase family.</text>
</comment>
<dbReference type="SMART" id="SM00829">
    <property type="entry name" value="PKS_ER"/>
    <property type="match status" value="1"/>
</dbReference>
<evidence type="ECO:0000256" key="2">
    <source>
        <dbReference type="ARBA" id="ARBA00008072"/>
    </source>
</evidence>
<evidence type="ECO:0000259" key="7">
    <source>
        <dbReference type="SMART" id="SM00829"/>
    </source>
</evidence>
<gene>
    <name evidence="11" type="ORF">DW272_11080</name>
    <name evidence="10" type="ORF">DW767_10375</name>
    <name evidence="9" type="ORF">DWZ12_03645</name>
    <name evidence="8" type="ORF">DXB38_03535</name>
</gene>
<name>A0A3E5EKV2_9FIRM</name>
<evidence type="ECO:0000313" key="11">
    <source>
        <dbReference type="EMBL" id="RHG16811.1"/>
    </source>
</evidence>
<evidence type="ECO:0000256" key="1">
    <source>
        <dbReference type="ARBA" id="ARBA00001947"/>
    </source>
</evidence>
<keyword evidence="4 6" id="KW-0862">Zinc</keyword>
<dbReference type="InterPro" id="IPR020843">
    <property type="entry name" value="ER"/>
</dbReference>
<dbReference type="Proteomes" id="UP000284220">
    <property type="component" value="Unassembled WGS sequence"/>
</dbReference>
<dbReference type="InterPro" id="IPR002328">
    <property type="entry name" value="ADH_Zn_CS"/>
</dbReference>
<dbReference type="InterPro" id="IPR036291">
    <property type="entry name" value="NAD(P)-bd_dom_sf"/>
</dbReference>
<keyword evidence="3 6" id="KW-0479">Metal-binding</keyword>
<evidence type="ECO:0000313" key="14">
    <source>
        <dbReference type="Proteomes" id="UP000284220"/>
    </source>
</evidence>
<evidence type="ECO:0000313" key="12">
    <source>
        <dbReference type="Proteomes" id="UP000261105"/>
    </source>
</evidence>
<dbReference type="AlphaFoldDB" id="A0A3E5EKV2"/>
<evidence type="ECO:0000313" key="13">
    <source>
        <dbReference type="Proteomes" id="UP000283585"/>
    </source>
</evidence>
<protein>
    <submittedName>
        <fullName evidence="8">Galactitol-1-phosphate 5-dehydrogenase</fullName>
    </submittedName>
</protein>
<dbReference type="InterPro" id="IPR013149">
    <property type="entry name" value="ADH-like_C"/>
</dbReference>
<sequence>MKAAVFTGPYEFKICDREKPKPGPKEVLIRIRAVGICGSDIHPYMGDGIDRREPGIIMGHEASGDVEEVGSEVTKWKPGDRVAINPQINDETCPMCKKGLPHLCDHSLLIGSSMRGFLDGAMCEYLIMHEKQLYHLPDEVSYDHGTFLDPLGNAIHLINRGGVKLGDVVVIIGAGTIGLLAIQTAKLAGAVKVIAVDLSDYKLGIAKDVGADICLKSDDPEFMDKIKAETHGTGPDVVVEAVGIGVTYNLALNMCKKRGTVVALGFTKPELDIAIQQIIYKELNVYGSTGYADECETTLEFLKMKKVDIDKVITHRLPLEKVKEGFDLLCDKNSGAIKVILNP</sequence>
<evidence type="ECO:0000256" key="3">
    <source>
        <dbReference type="ARBA" id="ARBA00022723"/>
    </source>
</evidence>
<dbReference type="SUPFAM" id="SSF51735">
    <property type="entry name" value="NAD(P)-binding Rossmann-fold domains"/>
    <property type="match status" value="1"/>
</dbReference>
<dbReference type="RefSeq" id="WP_117592044.1">
    <property type="nucleotide sequence ID" value="NZ_JAAILP010000008.1"/>
</dbReference>
<evidence type="ECO:0000256" key="6">
    <source>
        <dbReference type="RuleBase" id="RU361277"/>
    </source>
</evidence>
<dbReference type="GO" id="GO:0008270">
    <property type="term" value="F:zinc ion binding"/>
    <property type="evidence" value="ECO:0007669"/>
    <property type="project" value="InterPro"/>
</dbReference>
<dbReference type="Gene3D" id="3.40.50.720">
    <property type="entry name" value="NAD(P)-binding Rossmann-like Domain"/>
    <property type="match status" value="1"/>
</dbReference>
<dbReference type="Gene3D" id="3.90.180.10">
    <property type="entry name" value="Medium-chain alcohol dehydrogenases, catalytic domain"/>
    <property type="match status" value="1"/>
</dbReference>
<dbReference type="InterPro" id="IPR011032">
    <property type="entry name" value="GroES-like_sf"/>
</dbReference>
<comment type="cofactor">
    <cofactor evidence="1 6">
        <name>Zn(2+)</name>
        <dbReference type="ChEBI" id="CHEBI:29105"/>
    </cofactor>
</comment>
<evidence type="ECO:0000256" key="5">
    <source>
        <dbReference type="ARBA" id="ARBA00023002"/>
    </source>
</evidence>
<organism evidence="8 12">
    <name type="scientific">Blautia obeum</name>
    <dbReference type="NCBI Taxonomy" id="40520"/>
    <lineage>
        <taxon>Bacteria</taxon>
        <taxon>Bacillati</taxon>
        <taxon>Bacillota</taxon>
        <taxon>Clostridia</taxon>
        <taxon>Lachnospirales</taxon>
        <taxon>Lachnospiraceae</taxon>
        <taxon>Blautia</taxon>
    </lineage>
</organism>
<dbReference type="EMBL" id="QSUZ01000003">
    <property type="protein sequence ID" value="RGN89468.1"/>
    <property type="molecule type" value="Genomic_DNA"/>
</dbReference>
<dbReference type="Pfam" id="PF08240">
    <property type="entry name" value="ADH_N"/>
    <property type="match status" value="1"/>
</dbReference>
<evidence type="ECO:0000313" key="15">
    <source>
        <dbReference type="Proteomes" id="UP000284644"/>
    </source>
</evidence>
<evidence type="ECO:0000256" key="4">
    <source>
        <dbReference type="ARBA" id="ARBA00022833"/>
    </source>
</evidence>
<evidence type="ECO:0000313" key="10">
    <source>
        <dbReference type="EMBL" id="RHE11794.1"/>
    </source>
</evidence>
<dbReference type="Proteomes" id="UP000261105">
    <property type="component" value="Unassembled WGS sequence"/>
</dbReference>
<dbReference type="InterPro" id="IPR013154">
    <property type="entry name" value="ADH-like_N"/>
</dbReference>
<keyword evidence="5" id="KW-0560">Oxidoreductase</keyword>
<dbReference type="PANTHER" id="PTHR43161">
    <property type="entry name" value="SORBITOL DEHYDROGENASE"/>
    <property type="match status" value="1"/>
</dbReference>
<dbReference type="GO" id="GO:0016491">
    <property type="term" value="F:oxidoreductase activity"/>
    <property type="evidence" value="ECO:0007669"/>
    <property type="project" value="UniProtKB-KW"/>
</dbReference>
<dbReference type="Proteomes" id="UP000283585">
    <property type="component" value="Unassembled WGS sequence"/>
</dbReference>
<evidence type="ECO:0000313" key="9">
    <source>
        <dbReference type="EMBL" id="RGQ06866.1"/>
    </source>
</evidence>
<dbReference type="Proteomes" id="UP000284644">
    <property type="component" value="Unassembled WGS sequence"/>
</dbReference>
<accession>A0A3E5EKV2</accession>
<evidence type="ECO:0000313" key="8">
    <source>
        <dbReference type="EMBL" id="RGN89468.1"/>
    </source>
</evidence>
<dbReference type="CDD" id="cd08236">
    <property type="entry name" value="sugar_DH"/>
    <property type="match status" value="1"/>
</dbReference>
<dbReference type="EMBL" id="QRSS01000003">
    <property type="protein sequence ID" value="RGQ06866.1"/>
    <property type="molecule type" value="Genomic_DNA"/>
</dbReference>
<comment type="caution">
    <text evidence="8">The sequence shown here is derived from an EMBL/GenBank/DDBJ whole genome shotgun (WGS) entry which is preliminary data.</text>
</comment>
<dbReference type="Pfam" id="PF00107">
    <property type="entry name" value="ADH_zinc_N"/>
    <property type="match status" value="1"/>
</dbReference>